<dbReference type="GO" id="GO:0005524">
    <property type="term" value="F:ATP binding"/>
    <property type="evidence" value="ECO:0007669"/>
    <property type="project" value="UniProtKB-KW"/>
</dbReference>
<comment type="function">
    <text evidence="11 14">DNA polymerase III is a complex, multichain enzyme responsible for most of the replicative synthesis in bacteria. This DNA polymerase also exhibits 3' to 5' exonuclease activity.</text>
</comment>
<dbReference type="InterPro" id="IPR045085">
    <property type="entry name" value="HLD_clamp_pol_III_gamma_tau"/>
</dbReference>
<dbReference type="Pfam" id="PF12169">
    <property type="entry name" value="DNA_pol3_gamma3"/>
    <property type="match status" value="1"/>
</dbReference>
<evidence type="ECO:0000256" key="6">
    <source>
        <dbReference type="ARBA" id="ARBA00022723"/>
    </source>
</evidence>
<dbReference type="Gene3D" id="1.10.8.60">
    <property type="match status" value="1"/>
</dbReference>
<feature type="domain" description="AAA+ ATPase" evidence="16">
    <location>
        <begin position="38"/>
        <end position="181"/>
    </location>
</feature>
<dbReference type="PANTHER" id="PTHR11669">
    <property type="entry name" value="REPLICATION FACTOR C / DNA POLYMERASE III GAMMA-TAU SUBUNIT"/>
    <property type="match status" value="1"/>
</dbReference>
<feature type="compositionally biased region" description="Pro residues" evidence="15">
    <location>
        <begin position="591"/>
        <end position="600"/>
    </location>
</feature>
<gene>
    <name evidence="14" type="primary">dnaX</name>
    <name evidence="17" type="ORF">BJ988_005229</name>
</gene>
<dbReference type="CDD" id="cd18137">
    <property type="entry name" value="HLD_clamp_pol_III_gamma_tau"/>
    <property type="match status" value="1"/>
</dbReference>
<dbReference type="InterPro" id="IPR008921">
    <property type="entry name" value="DNA_pol3_clamp-load_cplx_C"/>
</dbReference>
<keyword evidence="8" id="KW-0862">Zinc</keyword>
<dbReference type="Proteomes" id="UP000564496">
    <property type="component" value="Unassembled WGS sequence"/>
</dbReference>
<evidence type="ECO:0000256" key="12">
    <source>
        <dbReference type="ARBA" id="ARBA00049244"/>
    </source>
</evidence>
<dbReference type="PANTHER" id="PTHR11669:SF0">
    <property type="entry name" value="PROTEIN STICHEL-LIKE 2"/>
    <property type="match status" value="1"/>
</dbReference>
<keyword evidence="7 14" id="KW-0547">Nucleotide-binding</keyword>
<dbReference type="InterPro" id="IPR027417">
    <property type="entry name" value="P-loop_NTPase"/>
</dbReference>
<keyword evidence="18" id="KW-1185">Reference proteome</keyword>
<protein>
    <recommendedName>
        <fullName evidence="13 14">DNA polymerase III subunit gamma/tau</fullName>
        <ecNumber evidence="2 14">2.7.7.7</ecNumber>
    </recommendedName>
</protein>
<feature type="compositionally biased region" description="Basic and acidic residues" evidence="15">
    <location>
        <begin position="654"/>
        <end position="663"/>
    </location>
</feature>
<dbReference type="RefSeq" id="WP_179660754.1">
    <property type="nucleotide sequence ID" value="NZ_JACBZR010000001.1"/>
</dbReference>
<dbReference type="InterPro" id="IPR003593">
    <property type="entry name" value="AAA+_ATPase"/>
</dbReference>
<dbReference type="EC" id="2.7.7.7" evidence="2 14"/>
<proteinExistence type="inferred from homology"/>
<dbReference type="InterPro" id="IPR012763">
    <property type="entry name" value="DNA_pol_III_sug/sutau_N"/>
</dbReference>
<evidence type="ECO:0000256" key="14">
    <source>
        <dbReference type="RuleBase" id="RU364063"/>
    </source>
</evidence>
<dbReference type="GO" id="GO:0006261">
    <property type="term" value="P:DNA-templated DNA replication"/>
    <property type="evidence" value="ECO:0007669"/>
    <property type="project" value="TreeGrafter"/>
</dbReference>
<dbReference type="InterPro" id="IPR050238">
    <property type="entry name" value="DNA_Rep/Repair_Clamp_Loader"/>
</dbReference>
<feature type="region of interest" description="Disordered" evidence="15">
    <location>
        <begin position="397"/>
        <end position="501"/>
    </location>
</feature>
<accession>A0A7Z0DSK5</accession>
<feature type="compositionally biased region" description="Pro residues" evidence="15">
    <location>
        <begin position="439"/>
        <end position="449"/>
    </location>
</feature>
<keyword evidence="6" id="KW-0479">Metal-binding</keyword>
<dbReference type="InterPro" id="IPR022754">
    <property type="entry name" value="DNA_pol_III_gamma-3"/>
</dbReference>
<dbReference type="GO" id="GO:0046872">
    <property type="term" value="F:metal ion binding"/>
    <property type="evidence" value="ECO:0007669"/>
    <property type="project" value="UniProtKB-KW"/>
</dbReference>
<comment type="caution">
    <text evidence="17">The sequence shown here is derived from an EMBL/GenBank/DDBJ whole genome shotgun (WGS) entry which is preliminary data.</text>
</comment>
<dbReference type="GO" id="GO:0003887">
    <property type="term" value="F:DNA-directed DNA polymerase activity"/>
    <property type="evidence" value="ECO:0007669"/>
    <property type="project" value="UniProtKB-KW"/>
</dbReference>
<keyword evidence="5 14" id="KW-0235">DNA replication</keyword>
<keyword evidence="4 14" id="KW-0548">Nucleotidyltransferase</keyword>
<evidence type="ECO:0000256" key="9">
    <source>
        <dbReference type="ARBA" id="ARBA00022840"/>
    </source>
</evidence>
<dbReference type="EMBL" id="JACBZR010000001">
    <property type="protein sequence ID" value="NYI80581.1"/>
    <property type="molecule type" value="Genomic_DNA"/>
</dbReference>
<evidence type="ECO:0000256" key="2">
    <source>
        <dbReference type="ARBA" id="ARBA00012417"/>
    </source>
</evidence>
<comment type="catalytic activity">
    <reaction evidence="12 14">
        <text>DNA(n) + a 2'-deoxyribonucleoside 5'-triphosphate = DNA(n+1) + diphosphate</text>
        <dbReference type="Rhea" id="RHEA:22508"/>
        <dbReference type="Rhea" id="RHEA-COMP:17339"/>
        <dbReference type="Rhea" id="RHEA-COMP:17340"/>
        <dbReference type="ChEBI" id="CHEBI:33019"/>
        <dbReference type="ChEBI" id="CHEBI:61560"/>
        <dbReference type="ChEBI" id="CHEBI:173112"/>
        <dbReference type="EC" id="2.7.7.7"/>
    </reaction>
</comment>
<dbReference type="GO" id="GO:0003677">
    <property type="term" value="F:DNA binding"/>
    <property type="evidence" value="ECO:0007669"/>
    <property type="project" value="InterPro"/>
</dbReference>
<evidence type="ECO:0000256" key="4">
    <source>
        <dbReference type="ARBA" id="ARBA00022695"/>
    </source>
</evidence>
<evidence type="ECO:0000256" key="15">
    <source>
        <dbReference type="SAM" id="MobiDB-lite"/>
    </source>
</evidence>
<evidence type="ECO:0000256" key="10">
    <source>
        <dbReference type="ARBA" id="ARBA00022932"/>
    </source>
</evidence>
<evidence type="ECO:0000259" key="16">
    <source>
        <dbReference type="SMART" id="SM00382"/>
    </source>
</evidence>
<organism evidence="17 18">
    <name type="scientific">Nocardioides panzhihuensis</name>
    <dbReference type="NCBI Taxonomy" id="860243"/>
    <lineage>
        <taxon>Bacteria</taxon>
        <taxon>Bacillati</taxon>
        <taxon>Actinomycetota</taxon>
        <taxon>Actinomycetes</taxon>
        <taxon>Propionibacteriales</taxon>
        <taxon>Nocardioidaceae</taxon>
        <taxon>Nocardioides</taxon>
    </lineage>
</organism>
<dbReference type="SUPFAM" id="SSF52540">
    <property type="entry name" value="P-loop containing nucleoside triphosphate hydrolases"/>
    <property type="match status" value="1"/>
</dbReference>
<feature type="compositionally biased region" description="Low complexity" evidence="15">
    <location>
        <begin position="429"/>
        <end position="438"/>
    </location>
</feature>
<feature type="compositionally biased region" description="Low complexity" evidence="15">
    <location>
        <begin position="466"/>
        <end position="494"/>
    </location>
</feature>
<dbReference type="NCBIfam" id="TIGR02397">
    <property type="entry name" value="dnaX_nterm"/>
    <property type="match status" value="1"/>
</dbReference>
<dbReference type="SMART" id="SM00382">
    <property type="entry name" value="AAA"/>
    <property type="match status" value="1"/>
</dbReference>
<evidence type="ECO:0000256" key="3">
    <source>
        <dbReference type="ARBA" id="ARBA00022679"/>
    </source>
</evidence>
<evidence type="ECO:0000313" key="18">
    <source>
        <dbReference type="Proteomes" id="UP000564496"/>
    </source>
</evidence>
<dbReference type="AlphaFoldDB" id="A0A7Z0DSK5"/>
<evidence type="ECO:0000313" key="17">
    <source>
        <dbReference type="EMBL" id="NYI80581.1"/>
    </source>
</evidence>
<evidence type="ECO:0000256" key="13">
    <source>
        <dbReference type="ARBA" id="ARBA00074577"/>
    </source>
</evidence>
<name>A0A7Z0DSK5_9ACTN</name>
<evidence type="ECO:0000256" key="5">
    <source>
        <dbReference type="ARBA" id="ARBA00022705"/>
    </source>
</evidence>
<dbReference type="CDD" id="cd00009">
    <property type="entry name" value="AAA"/>
    <property type="match status" value="1"/>
</dbReference>
<dbReference type="Pfam" id="PF22608">
    <property type="entry name" value="DNAX_ATPase_lid"/>
    <property type="match status" value="1"/>
</dbReference>
<feature type="region of interest" description="Disordered" evidence="15">
    <location>
        <begin position="582"/>
        <end position="667"/>
    </location>
</feature>
<comment type="similarity">
    <text evidence="1 14">Belongs to the DnaX/STICHEL family.</text>
</comment>
<keyword evidence="10 14" id="KW-0239">DNA-directed DNA polymerase</keyword>
<dbReference type="FunFam" id="3.40.50.300:FF:000014">
    <property type="entry name" value="DNA polymerase III subunit gamma/tau"/>
    <property type="match status" value="1"/>
</dbReference>
<dbReference type="NCBIfam" id="NF005846">
    <property type="entry name" value="PRK07764.1-6"/>
    <property type="match status" value="1"/>
</dbReference>
<keyword evidence="9 14" id="KW-0067">ATP-binding</keyword>
<sequence>MDAPLALYRRYRPETFAEVIGQDHVTGPLRNALAGNRVNHAYLFSGPRGCGKTTSARILARALNCEKAPIADPCGECDSCRDLARGGPGSIDVIEIDAASHGGVDDARDLREKAFFAPVKSRYKVYIIDEAHMVSTQGFNALLKLVEEPPEHLRFIFATTEPEKVIPTIRSRTHHYPFRLFPPKLVADYIATLCEMEGIAVEPAALPLVARAGAGSMRDSLSVMDQLLGGSGPEGVTYELAAGLLGYTPDALLDEVVDAFAAHDGAAVFGVIDKIIETGQDPRRFTEDLLRRLRDLVIVKAVPDAPATGLIDVSEDGGERLVAQAGRFGPHDLSRAADAVATGLTEMRGATAPRLLLELICARVLLPAADGADGLAARLDRLERRIEISGTPTVTAPLAAAAPAQDRPVLKPSVGAPGHETATSASSQPEPAQTYAAPAPEPTPEPAPASEPAREPDREPAPAPAPAADMPAELQPHTQAPAGAAPTGSTTGPAQPGGMGNVDIRRLWDDVIAQIKGLRRATWSLVGQNAQVVDFRDGVLTIGFASPGLRDRFATGGHEPVLGQALVNVIGIQPKIEAIVAGGGQSAPQRQAPPPQPSQPREPAQPQQPQEASWNEQAPPPDWAAEPPPPDQPPPPEQSATQPADPGAIALAREAIRPTRTADYEPPVDDTAARLAEADAAVNPNDQAYDGPAAMGAEALLAQELGATMIEEIPHN</sequence>
<keyword evidence="3 14" id="KW-0808">Transferase</keyword>
<dbReference type="FunFam" id="1.20.272.10:FF:000003">
    <property type="entry name" value="DNA polymerase III subunit gamma/tau"/>
    <property type="match status" value="1"/>
</dbReference>
<dbReference type="SUPFAM" id="SSF48019">
    <property type="entry name" value="post-AAA+ oligomerization domain-like"/>
    <property type="match status" value="1"/>
</dbReference>
<evidence type="ECO:0000256" key="7">
    <source>
        <dbReference type="ARBA" id="ARBA00022741"/>
    </source>
</evidence>
<feature type="compositionally biased region" description="Low complexity" evidence="15">
    <location>
        <begin position="601"/>
        <end position="612"/>
    </location>
</feature>
<dbReference type="Pfam" id="PF13177">
    <property type="entry name" value="DNA_pol3_delta2"/>
    <property type="match status" value="1"/>
</dbReference>
<evidence type="ECO:0000256" key="1">
    <source>
        <dbReference type="ARBA" id="ARBA00006360"/>
    </source>
</evidence>
<dbReference type="Gene3D" id="3.40.50.300">
    <property type="entry name" value="P-loop containing nucleotide triphosphate hydrolases"/>
    <property type="match status" value="1"/>
</dbReference>
<comment type="subunit">
    <text evidence="14">DNA polymerase III contains a core (composed of alpha, epsilon and theta chains) that associates with a tau subunit. This core dimerizes to form the POLIII' complex. PolIII' associates with the gamma complex (composed of gamma, delta, delta', psi and chi chains) and with the beta chain to form the complete DNA polymerase III complex.</text>
</comment>
<feature type="compositionally biased region" description="Pro residues" evidence="15">
    <location>
        <begin position="618"/>
        <end position="637"/>
    </location>
</feature>
<reference evidence="17 18" key="1">
    <citation type="submission" date="2020-07" db="EMBL/GenBank/DDBJ databases">
        <title>Sequencing the genomes of 1000 actinobacteria strains.</title>
        <authorList>
            <person name="Klenk H.-P."/>
        </authorList>
    </citation>
    <scope>NUCLEOTIDE SEQUENCE [LARGE SCALE GENOMIC DNA]</scope>
    <source>
        <strain evidence="17 18">DSM 26487</strain>
    </source>
</reference>
<evidence type="ECO:0000256" key="11">
    <source>
        <dbReference type="ARBA" id="ARBA00037724"/>
    </source>
</evidence>
<evidence type="ECO:0000256" key="8">
    <source>
        <dbReference type="ARBA" id="ARBA00022833"/>
    </source>
</evidence>
<dbReference type="Gene3D" id="1.20.272.10">
    <property type="match status" value="1"/>
</dbReference>
<dbReference type="GO" id="GO:0009360">
    <property type="term" value="C:DNA polymerase III complex"/>
    <property type="evidence" value="ECO:0007669"/>
    <property type="project" value="InterPro"/>
</dbReference>